<proteinExistence type="inferred from homology"/>
<evidence type="ECO:0000259" key="16">
    <source>
        <dbReference type="Pfam" id="PF00728"/>
    </source>
</evidence>
<accession>A0A8S0YLD9</accession>
<dbReference type="GO" id="GO:0016231">
    <property type="term" value="F:beta-N-acetylglucosaminidase activity"/>
    <property type="evidence" value="ECO:0007669"/>
    <property type="project" value="TreeGrafter"/>
</dbReference>
<keyword evidence="10" id="KW-0624">Polysaccharide degradation</keyword>
<dbReference type="GO" id="GO:0005886">
    <property type="term" value="C:plasma membrane"/>
    <property type="evidence" value="ECO:0007669"/>
    <property type="project" value="TreeGrafter"/>
</dbReference>
<evidence type="ECO:0000256" key="3">
    <source>
        <dbReference type="ARBA" id="ARBA00012663"/>
    </source>
</evidence>
<dbReference type="PRINTS" id="PR00738">
    <property type="entry name" value="GLHYDRLASE20"/>
</dbReference>
<dbReference type="SUPFAM" id="SSF51445">
    <property type="entry name" value="(Trans)glycosidases"/>
    <property type="match status" value="1"/>
</dbReference>
<comment type="similarity">
    <text evidence="2">Belongs to the glycosyl hydrolase 20 family.</text>
</comment>
<evidence type="ECO:0000256" key="8">
    <source>
        <dbReference type="ARBA" id="ARBA00023277"/>
    </source>
</evidence>
<evidence type="ECO:0000256" key="9">
    <source>
        <dbReference type="ARBA" id="ARBA00023295"/>
    </source>
</evidence>
<evidence type="ECO:0000256" key="10">
    <source>
        <dbReference type="ARBA" id="ARBA00023326"/>
    </source>
</evidence>
<feature type="active site" description="Proton donor" evidence="14">
    <location>
        <position position="417"/>
    </location>
</feature>
<dbReference type="InterPro" id="IPR029018">
    <property type="entry name" value="Hex-like_dom2"/>
</dbReference>
<evidence type="ECO:0000256" key="5">
    <source>
        <dbReference type="ARBA" id="ARBA00022801"/>
    </source>
</evidence>
<keyword evidence="15" id="KW-1133">Transmembrane helix</keyword>
<evidence type="ECO:0000256" key="15">
    <source>
        <dbReference type="SAM" id="Phobius"/>
    </source>
</evidence>
<evidence type="ECO:0000256" key="12">
    <source>
        <dbReference type="ARBA" id="ARBA00076634"/>
    </source>
</evidence>
<sequence length="633" mass="72382">MVLEGTTLVPYVARFIRKKFIVVAVMASGWVALVLMAVNIVQSHENNGLEDIVPPIYEPSWMYKCLPEEGCIRSDEPHPTTNNVTNLTFNSLDICRTVCGRLGGLWPRPVTAVLSTRTVKIHPNYLRFDLEKVPVEAREIMAAMTQVVGSNLLAECDGEVTEVVETPVIVFISVKSADTSLHWETEEQYMLDLASKEGQITVYIMAETVYGARHALETFTQLVASEKSDYSNQKKCGLQIVAGARIRDRPVYRHRGLLLDSSRHFIPMTDIKRTIDGMAANKMNVFHWHVTDTHSFPLESSRVPQFTRYGAYSAKEIYSVEEVRDFIKYAQIRGVRVVIEIDAPAHAGNGWQWGKEYGYGDLAVCVNANAWRHLCIQPPCGQLNPANPAMYRVLRDLYRDIAEMVTKPALLHMGGDEVFFNCWNASEEITDYMRQKNYEISLNGFIDLWSEFHEKALQAWDEELEAAGGTKQPVMLWSSELTQVRRIQQHLSNERYVIEVWEPVDSPLLEQLIKMHYRVVSVPKDIWYLDHGLWGVTKYSNWRRMYAHMLPREENVLGGEVAMWTEYVDKEGIDTRIWPRAAAVAERLWSDPSASVYSAERRLQRQRGRLLARGLRPDAIAPGWCEQHDAKCL</sequence>
<dbReference type="EC" id="3.2.1.52" evidence="3"/>
<dbReference type="FunFam" id="3.20.20.80:FF:000063">
    <property type="entry name" value="Beta-hexosaminidase"/>
    <property type="match status" value="1"/>
</dbReference>
<keyword evidence="7" id="KW-0325">Glycoprotein</keyword>
<keyword evidence="6" id="KW-0146">Chitin degradation</keyword>
<dbReference type="Pfam" id="PF14845">
    <property type="entry name" value="Glycohydro_20b2"/>
    <property type="match status" value="1"/>
</dbReference>
<evidence type="ECO:0000256" key="13">
    <source>
        <dbReference type="ARBA" id="ARBA00076749"/>
    </source>
</evidence>
<protein>
    <recommendedName>
        <fullName evidence="11">Chitooligosaccharidolytic beta-N-acetylglucosaminidase</fullName>
        <ecNumber evidence="3">3.2.1.52</ecNumber>
    </recommendedName>
    <alternativeName>
        <fullName evidence="13">Beta-GlcNAcase</fullName>
    </alternativeName>
    <alternativeName>
        <fullName evidence="12">Beta-hexosaminidase</fullName>
    </alternativeName>
</protein>
<dbReference type="OrthoDB" id="418595at2759"/>
<dbReference type="PANTHER" id="PTHR22600">
    <property type="entry name" value="BETA-HEXOSAMINIDASE"/>
    <property type="match status" value="1"/>
</dbReference>
<dbReference type="SUPFAM" id="SSF55545">
    <property type="entry name" value="beta-N-acetylhexosaminidase-like domain"/>
    <property type="match status" value="1"/>
</dbReference>
<feature type="domain" description="Glycoside hydrolase family 20 catalytic" evidence="16">
    <location>
        <begin position="252"/>
        <end position="591"/>
    </location>
</feature>
<dbReference type="InterPro" id="IPR025705">
    <property type="entry name" value="Beta_hexosaminidase_sua/sub"/>
</dbReference>
<evidence type="ECO:0000313" key="19">
    <source>
        <dbReference type="Proteomes" id="UP000494256"/>
    </source>
</evidence>
<dbReference type="Pfam" id="PF00728">
    <property type="entry name" value="Glyco_hydro_20"/>
    <property type="match status" value="1"/>
</dbReference>
<evidence type="ECO:0000259" key="17">
    <source>
        <dbReference type="Pfam" id="PF14845"/>
    </source>
</evidence>
<dbReference type="GO" id="GO:0006032">
    <property type="term" value="P:chitin catabolic process"/>
    <property type="evidence" value="ECO:0007669"/>
    <property type="project" value="UniProtKB-KW"/>
</dbReference>
<keyword evidence="4" id="KW-0732">Signal</keyword>
<dbReference type="GO" id="GO:0000272">
    <property type="term" value="P:polysaccharide catabolic process"/>
    <property type="evidence" value="ECO:0007669"/>
    <property type="project" value="UniProtKB-KW"/>
</dbReference>
<dbReference type="PANTHER" id="PTHR22600:SF42">
    <property type="entry name" value="BETA-N-ACETYLHEXOSAMINIDASE"/>
    <property type="match status" value="1"/>
</dbReference>
<dbReference type="InterPro" id="IPR017853">
    <property type="entry name" value="GH"/>
</dbReference>
<evidence type="ECO:0000256" key="6">
    <source>
        <dbReference type="ARBA" id="ARBA00023024"/>
    </source>
</evidence>
<keyword evidence="15" id="KW-0472">Membrane</keyword>
<name>A0A8S0YLD9_ARCPL</name>
<feature type="domain" description="Beta-hexosaminidase eukaryotic type N-terminal" evidence="17">
    <location>
        <begin position="169"/>
        <end position="222"/>
    </location>
</feature>
<evidence type="ECO:0000256" key="1">
    <source>
        <dbReference type="ARBA" id="ARBA00001231"/>
    </source>
</evidence>
<feature type="transmembrane region" description="Helical" evidence="15">
    <location>
        <begin position="20"/>
        <end position="41"/>
    </location>
</feature>
<dbReference type="Proteomes" id="UP000494256">
    <property type="component" value="Unassembled WGS sequence"/>
</dbReference>
<evidence type="ECO:0000256" key="14">
    <source>
        <dbReference type="PIRSR" id="PIRSR625705-1"/>
    </source>
</evidence>
<evidence type="ECO:0000256" key="2">
    <source>
        <dbReference type="ARBA" id="ARBA00006285"/>
    </source>
</evidence>
<reference evidence="18 19" key="1">
    <citation type="submission" date="2020-04" db="EMBL/GenBank/DDBJ databases">
        <authorList>
            <person name="Wallbank WR R."/>
            <person name="Pardo Diaz C."/>
            <person name="Kozak K."/>
            <person name="Martin S."/>
            <person name="Jiggins C."/>
            <person name="Moest M."/>
            <person name="Warren A I."/>
            <person name="Byers J.R.P. K."/>
            <person name="Montejo-Kovacevich G."/>
            <person name="Yen C E."/>
        </authorList>
    </citation>
    <scope>NUCLEOTIDE SEQUENCE [LARGE SCALE GENOMIC DNA]</scope>
</reference>
<dbReference type="InterPro" id="IPR029019">
    <property type="entry name" value="HEX_eukaryotic_N"/>
</dbReference>
<evidence type="ECO:0000256" key="11">
    <source>
        <dbReference type="ARBA" id="ARBA00070325"/>
    </source>
</evidence>
<dbReference type="EMBL" id="CADEBD010000036">
    <property type="protein sequence ID" value="CAB3220138.1"/>
    <property type="molecule type" value="Genomic_DNA"/>
</dbReference>
<keyword evidence="8" id="KW-0119">Carbohydrate metabolism</keyword>
<gene>
    <name evidence="18" type="ORF">APLA_LOCUS202</name>
</gene>
<dbReference type="AlphaFoldDB" id="A0A8S0YLD9"/>
<keyword evidence="5" id="KW-0378">Hydrolase</keyword>
<comment type="catalytic activity">
    <reaction evidence="1">
        <text>Hydrolysis of terminal non-reducing N-acetyl-D-hexosamine residues in N-acetyl-beta-D-hexosaminides.</text>
        <dbReference type="EC" id="3.2.1.52"/>
    </reaction>
</comment>
<dbReference type="GO" id="GO:0030203">
    <property type="term" value="P:glycosaminoglycan metabolic process"/>
    <property type="evidence" value="ECO:0007669"/>
    <property type="project" value="TreeGrafter"/>
</dbReference>
<evidence type="ECO:0000256" key="7">
    <source>
        <dbReference type="ARBA" id="ARBA00023180"/>
    </source>
</evidence>
<dbReference type="CDD" id="cd06562">
    <property type="entry name" value="GH20_HexA_HexB-like"/>
    <property type="match status" value="1"/>
</dbReference>
<evidence type="ECO:0000313" key="18">
    <source>
        <dbReference type="EMBL" id="CAB3220138.1"/>
    </source>
</evidence>
<organism evidence="18 19">
    <name type="scientific">Arctia plantaginis</name>
    <name type="common">Wood tiger moth</name>
    <name type="synonym">Phalaena plantaginis</name>
    <dbReference type="NCBI Taxonomy" id="874455"/>
    <lineage>
        <taxon>Eukaryota</taxon>
        <taxon>Metazoa</taxon>
        <taxon>Ecdysozoa</taxon>
        <taxon>Arthropoda</taxon>
        <taxon>Hexapoda</taxon>
        <taxon>Insecta</taxon>
        <taxon>Pterygota</taxon>
        <taxon>Neoptera</taxon>
        <taxon>Endopterygota</taxon>
        <taxon>Lepidoptera</taxon>
        <taxon>Glossata</taxon>
        <taxon>Ditrysia</taxon>
        <taxon>Noctuoidea</taxon>
        <taxon>Erebidae</taxon>
        <taxon>Arctiinae</taxon>
        <taxon>Arctia</taxon>
    </lineage>
</organism>
<dbReference type="InterPro" id="IPR015883">
    <property type="entry name" value="Glyco_hydro_20_cat"/>
</dbReference>
<evidence type="ECO:0000256" key="4">
    <source>
        <dbReference type="ARBA" id="ARBA00022729"/>
    </source>
</evidence>
<keyword evidence="15" id="KW-0812">Transmembrane</keyword>
<comment type="caution">
    <text evidence="18">The sequence shown here is derived from an EMBL/GenBank/DDBJ whole genome shotgun (WGS) entry which is preliminary data.</text>
</comment>
<keyword evidence="9" id="KW-0326">Glycosidase</keyword>
<dbReference type="Gene3D" id="3.30.379.10">
    <property type="entry name" value="Chitobiase/beta-hexosaminidase domain 2-like"/>
    <property type="match status" value="1"/>
</dbReference>
<dbReference type="Gene3D" id="3.20.20.80">
    <property type="entry name" value="Glycosidases"/>
    <property type="match status" value="1"/>
</dbReference>